<proteinExistence type="predicted"/>
<dbReference type="EMBL" id="PVTJ01000004">
    <property type="protein sequence ID" value="PRY58903.1"/>
    <property type="molecule type" value="Genomic_DNA"/>
</dbReference>
<evidence type="ECO:0000313" key="1">
    <source>
        <dbReference type="EMBL" id="PRY58903.1"/>
    </source>
</evidence>
<name>A0A2T0ULT7_9ACTN</name>
<sequence>MTTPDRVLVVAFRKAAVQRVNSYLDYLLSRGVPVTVLVADGQGWKQAPRFDPRAEVLSLADRENRQPFVWTYTMLVERGPGGLFRRLGRAPGPIGGAGRRLGRLHVKAVRKIRKWFFWRGYQAVRGHSLRRIALRRLEPLRLDGVRRVVVADTAAVPFGWTLARRRPGLEVTRAMDVSAFEPLPVTDPAPELGFDPAAAERPYAQV</sequence>
<keyword evidence="2" id="KW-1185">Reference proteome</keyword>
<dbReference type="RefSeq" id="WP_146148057.1">
    <property type="nucleotide sequence ID" value="NZ_PVTJ01000004.1"/>
</dbReference>
<evidence type="ECO:0000313" key="2">
    <source>
        <dbReference type="Proteomes" id="UP000238176"/>
    </source>
</evidence>
<protein>
    <submittedName>
        <fullName evidence="1">Uncharacterized protein</fullName>
    </submittedName>
</protein>
<dbReference type="AlphaFoldDB" id="A0A2T0ULT7"/>
<comment type="caution">
    <text evidence="1">The sequence shown here is derived from an EMBL/GenBank/DDBJ whole genome shotgun (WGS) entry which is preliminary data.</text>
</comment>
<accession>A0A2T0ULT7</accession>
<reference evidence="1 2" key="1">
    <citation type="submission" date="2018-03" db="EMBL/GenBank/DDBJ databases">
        <title>Genomic Encyclopedia of Type Strains, Phase III (KMG-III): the genomes of soil and plant-associated and newly described type strains.</title>
        <authorList>
            <person name="Whitman W."/>
        </authorList>
    </citation>
    <scope>NUCLEOTIDE SEQUENCE [LARGE SCALE GENOMIC DNA]</scope>
    <source>
        <strain evidence="1 2">CGMCC 4.7067</strain>
    </source>
</reference>
<gene>
    <name evidence="1" type="ORF">B0I28_10458</name>
</gene>
<organism evidence="1 2">
    <name type="scientific">Glycomyces artemisiae</name>
    <dbReference type="NCBI Taxonomy" id="1076443"/>
    <lineage>
        <taxon>Bacteria</taxon>
        <taxon>Bacillati</taxon>
        <taxon>Actinomycetota</taxon>
        <taxon>Actinomycetes</taxon>
        <taxon>Glycomycetales</taxon>
        <taxon>Glycomycetaceae</taxon>
        <taxon>Glycomyces</taxon>
    </lineage>
</organism>
<dbReference type="OrthoDB" id="5183626at2"/>
<dbReference type="Proteomes" id="UP000238176">
    <property type="component" value="Unassembled WGS sequence"/>
</dbReference>